<proteinExistence type="predicted"/>
<evidence type="ECO:0000313" key="1">
    <source>
        <dbReference type="EMBL" id="KAJ4264341.1"/>
    </source>
</evidence>
<dbReference type="AlphaFoldDB" id="A0A9W8S3E0"/>
<evidence type="ECO:0008006" key="3">
    <source>
        <dbReference type="Google" id="ProtNLM"/>
    </source>
</evidence>
<comment type="caution">
    <text evidence="1">The sequence shown here is derived from an EMBL/GenBank/DDBJ whole genome shotgun (WGS) entry which is preliminary data.</text>
</comment>
<dbReference type="GO" id="GO:0009116">
    <property type="term" value="P:nucleoside metabolic process"/>
    <property type="evidence" value="ECO:0007669"/>
    <property type="project" value="InterPro"/>
</dbReference>
<protein>
    <recommendedName>
        <fullName evidence="3">Nucleoside phosphorylase domain-containing protein</fullName>
    </recommendedName>
</protein>
<keyword evidence="2" id="KW-1185">Reference proteome</keyword>
<dbReference type="PANTHER" id="PTHR46082">
    <property type="entry name" value="ATP/GTP-BINDING PROTEIN-RELATED"/>
    <property type="match status" value="1"/>
</dbReference>
<reference evidence="1" key="1">
    <citation type="submission" date="2022-09" db="EMBL/GenBank/DDBJ databases">
        <title>Fusarium specimens isolated from Avocado Roots.</title>
        <authorList>
            <person name="Stajich J."/>
            <person name="Roper C."/>
            <person name="Heimlech-Rivalta G."/>
        </authorList>
    </citation>
    <scope>NUCLEOTIDE SEQUENCE</scope>
    <source>
        <strain evidence="1">CF00136</strain>
    </source>
</reference>
<organism evidence="1 2">
    <name type="scientific">Fusarium torreyae</name>
    <dbReference type="NCBI Taxonomy" id="1237075"/>
    <lineage>
        <taxon>Eukaryota</taxon>
        <taxon>Fungi</taxon>
        <taxon>Dikarya</taxon>
        <taxon>Ascomycota</taxon>
        <taxon>Pezizomycotina</taxon>
        <taxon>Sordariomycetes</taxon>
        <taxon>Hypocreomycetidae</taxon>
        <taxon>Hypocreales</taxon>
        <taxon>Nectriaceae</taxon>
        <taxon>Fusarium</taxon>
    </lineage>
</organism>
<dbReference type="GO" id="GO:0003824">
    <property type="term" value="F:catalytic activity"/>
    <property type="evidence" value="ECO:0007669"/>
    <property type="project" value="InterPro"/>
</dbReference>
<dbReference type="EMBL" id="JAOQAZ010000008">
    <property type="protein sequence ID" value="KAJ4264341.1"/>
    <property type="molecule type" value="Genomic_DNA"/>
</dbReference>
<dbReference type="OrthoDB" id="1577640at2759"/>
<dbReference type="Gene3D" id="3.40.50.1580">
    <property type="entry name" value="Nucleoside phosphorylase domain"/>
    <property type="match status" value="1"/>
</dbReference>
<dbReference type="InterPro" id="IPR035994">
    <property type="entry name" value="Nucleoside_phosphorylase_sf"/>
</dbReference>
<sequence>MSDPNDCTVGWIGAITTEFIAARAFLRRPATRDARDTNSYKFGRIGEHIVAIAVLPMGEYGIALAADVAANISRRFPDIRIGLMVGIGGGAPSPTHGIRLGDVIVSVPTAGQSGVFQYGFGKSIQETSFQQTRTLNQPPQALLAAAATLKSDHMIDGNGNKDTIK</sequence>
<dbReference type="PANTHER" id="PTHR46082:SF11">
    <property type="entry name" value="AAA+ ATPASE DOMAIN-CONTAINING PROTEIN-RELATED"/>
    <property type="match status" value="1"/>
</dbReference>
<accession>A0A9W8S3E0</accession>
<dbReference type="Proteomes" id="UP001152049">
    <property type="component" value="Unassembled WGS sequence"/>
</dbReference>
<gene>
    <name evidence="1" type="ORF">NW762_005537</name>
</gene>
<evidence type="ECO:0000313" key="2">
    <source>
        <dbReference type="Proteomes" id="UP001152049"/>
    </source>
</evidence>
<dbReference type="SUPFAM" id="SSF53167">
    <property type="entry name" value="Purine and uridine phosphorylases"/>
    <property type="match status" value="1"/>
</dbReference>
<dbReference type="InterPro" id="IPR053137">
    <property type="entry name" value="NLR-like"/>
</dbReference>
<name>A0A9W8S3E0_9HYPO</name>